<accession>A0A060M327</accession>
<reference evidence="9 10" key="1">
    <citation type="journal article" date="2014" name="Gene">
        <title>A comparative genomic analysis of the alkalitolerant soil bacterium Bacillus lehensis G1.</title>
        <authorList>
            <person name="Noor Y.M."/>
            <person name="Samsulrizal N.H."/>
            <person name="Jema'on N.A."/>
            <person name="Low K.O."/>
            <person name="Ramli A.N."/>
            <person name="Alias N.I."/>
            <person name="Damis S.I."/>
            <person name="Fuzi S.F."/>
            <person name="Isa M.N."/>
            <person name="Murad A.M."/>
            <person name="Raih M.F."/>
            <person name="Bakar F.D."/>
            <person name="Najimudin N."/>
            <person name="Mahadi N.M."/>
            <person name="Illias R.M."/>
        </authorList>
    </citation>
    <scope>NUCLEOTIDE SEQUENCE [LARGE SCALE GENOMIC DNA]</scope>
    <source>
        <strain evidence="9 10">G1</strain>
    </source>
</reference>
<evidence type="ECO:0000256" key="3">
    <source>
        <dbReference type="ARBA" id="ARBA00022679"/>
    </source>
</evidence>
<evidence type="ECO:0000256" key="5">
    <source>
        <dbReference type="ARBA" id="ARBA00023121"/>
    </source>
</evidence>
<feature type="domain" description="Thiolase N-terminal" evidence="7">
    <location>
        <begin position="4"/>
        <end position="218"/>
    </location>
</feature>
<dbReference type="CDD" id="cd00829">
    <property type="entry name" value="SCP-x_thiolase"/>
    <property type="match status" value="1"/>
</dbReference>
<gene>
    <name evidence="9" type="ORF">BleG1_1901</name>
</gene>
<evidence type="ECO:0000259" key="7">
    <source>
        <dbReference type="Pfam" id="PF00108"/>
    </source>
</evidence>
<keyword evidence="5" id="KW-0446">Lipid-binding</keyword>
<evidence type="ECO:0000256" key="4">
    <source>
        <dbReference type="ARBA" id="ARBA00023055"/>
    </source>
</evidence>
<dbReference type="KEGG" id="ble:BleG1_1901"/>
<proteinExistence type="predicted"/>
<dbReference type="InterPro" id="IPR016039">
    <property type="entry name" value="Thiolase-like"/>
</dbReference>
<dbReference type="PIRSF" id="PIRSF000429">
    <property type="entry name" value="Ac-CoA_Ac_transf"/>
    <property type="match status" value="1"/>
</dbReference>
<evidence type="ECO:0000256" key="2">
    <source>
        <dbReference type="ARBA" id="ARBA00022448"/>
    </source>
</evidence>
<evidence type="ECO:0000313" key="9">
    <source>
        <dbReference type="EMBL" id="AIC94479.1"/>
    </source>
</evidence>
<dbReference type="RefSeq" id="WP_038479924.1">
    <property type="nucleotide sequence ID" value="NZ_CP003923.1"/>
</dbReference>
<dbReference type="HOGENOM" id="CLU_035425_4_0_9"/>
<organism evidence="9 10">
    <name type="scientific">Shouchella lehensis G1</name>
    <dbReference type="NCBI Taxonomy" id="1246626"/>
    <lineage>
        <taxon>Bacteria</taxon>
        <taxon>Bacillati</taxon>
        <taxon>Bacillota</taxon>
        <taxon>Bacilli</taxon>
        <taxon>Bacillales</taxon>
        <taxon>Bacillaceae</taxon>
        <taxon>Shouchella</taxon>
    </lineage>
</organism>
<keyword evidence="10" id="KW-1185">Reference proteome</keyword>
<dbReference type="PANTHER" id="PTHR42870">
    <property type="entry name" value="ACETYL-COA C-ACETYLTRANSFERASE"/>
    <property type="match status" value="1"/>
</dbReference>
<dbReference type="eggNOG" id="COG0183">
    <property type="taxonomic scope" value="Bacteria"/>
</dbReference>
<dbReference type="PANTHER" id="PTHR42870:SF1">
    <property type="entry name" value="NON-SPECIFIC LIPID-TRANSFER PROTEIN-LIKE 2"/>
    <property type="match status" value="1"/>
</dbReference>
<dbReference type="EC" id="2.3.1.176" evidence="1"/>
<dbReference type="Proteomes" id="UP000027142">
    <property type="component" value="Chromosome"/>
</dbReference>
<keyword evidence="2" id="KW-0813">Transport</keyword>
<protein>
    <recommendedName>
        <fullName evidence="1">propanoyl-CoA C-acyltransferase</fullName>
        <ecNumber evidence="1">2.3.1.176</ecNumber>
    </recommendedName>
    <alternativeName>
        <fullName evidence="6">Propanoyl-CoA C-acyltransferase</fullName>
    </alternativeName>
</protein>
<dbReference type="InterPro" id="IPR055140">
    <property type="entry name" value="Thiolase_C_2"/>
</dbReference>
<dbReference type="PATRIC" id="fig|1246626.3.peg.1899"/>
<evidence type="ECO:0000259" key="8">
    <source>
        <dbReference type="Pfam" id="PF22691"/>
    </source>
</evidence>
<name>A0A060M327_9BACI</name>
<sequence>MTRVAVTGIGMTPFGKSNDSLKALLLKASRQALIDAGRPKIDAIIVGNFMGGPLEQQEILGSILVSELGFGNIPSMKTEGACASGGIAFRQAYQLLKAEEYKTVLVVGGEKMTHIHTNHVITAINYAMDNSTMESKTGLTFPGYFGVVANRYMYQYGATKAHLAMVARKNRHYALHNPLSQFNTKITLEEIMNARMITDPLGLFDCSPITDGAAAVVIEGNTKNGVEVIASGQASGTPIMQEVNDLTRIPATYEAATQAYEQASIEPKDVDVVELHDCFSMTEIIAIEELGFFEKGTGFEAIEKQLTEHGGNIPVNTSGGLLSKGHPIGATGIAQIVQIISQLRGEACNQVERARIGLAQNLGGTGAYSLVHLFKKEGA</sequence>
<dbReference type="GO" id="GO:0008289">
    <property type="term" value="F:lipid binding"/>
    <property type="evidence" value="ECO:0007669"/>
    <property type="project" value="UniProtKB-KW"/>
</dbReference>
<dbReference type="AlphaFoldDB" id="A0A060M327"/>
<dbReference type="Pfam" id="PF00108">
    <property type="entry name" value="Thiolase_N"/>
    <property type="match status" value="1"/>
</dbReference>
<evidence type="ECO:0000256" key="1">
    <source>
        <dbReference type="ARBA" id="ARBA00012352"/>
    </source>
</evidence>
<keyword evidence="3 9" id="KW-0808">Transferase</keyword>
<dbReference type="Gene3D" id="3.40.47.10">
    <property type="match status" value="1"/>
</dbReference>
<dbReference type="SUPFAM" id="SSF53901">
    <property type="entry name" value="Thiolase-like"/>
    <property type="match status" value="2"/>
</dbReference>
<dbReference type="OrthoDB" id="9785768at2"/>
<dbReference type="InterPro" id="IPR020616">
    <property type="entry name" value="Thiolase_N"/>
</dbReference>
<keyword evidence="4" id="KW-0445">Lipid transport</keyword>
<feature type="domain" description="Thiolase C-terminal" evidence="8">
    <location>
        <begin position="232"/>
        <end position="375"/>
    </location>
</feature>
<dbReference type="InterPro" id="IPR020613">
    <property type="entry name" value="Thiolase_CS"/>
</dbReference>
<evidence type="ECO:0000256" key="6">
    <source>
        <dbReference type="ARBA" id="ARBA00032316"/>
    </source>
</evidence>
<dbReference type="EMBL" id="CP003923">
    <property type="protein sequence ID" value="AIC94479.1"/>
    <property type="molecule type" value="Genomic_DNA"/>
</dbReference>
<dbReference type="PROSITE" id="PS00737">
    <property type="entry name" value="THIOLASE_2"/>
    <property type="match status" value="1"/>
</dbReference>
<dbReference type="GO" id="GO:0016747">
    <property type="term" value="F:acyltransferase activity, transferring groups other than amino-acyl groups"/>
    <property type="evidence" value="ECO:0007669"/>
    <property type="project" value="InterPro"/>
</dbReference>
<evidence type="ECO:0000313" key="10">
    <source>
        <dbReference type="Proteomes" id="UP000027142"/>
    </source>
</evidence>
<dbReference type="STRING" id="1246626.BleG1_1901"/>
<dbReference type="GO" id="GO:0006869">
    <property type="term" value="P:lipid transport"/>
    <property type="evidence" value="ECO:0007669"/>
    <property type="project" value="UniProtKB-KW"/>
</dbReference>
<dbReference type="Pfam" id="PF22691">
    <property type="entry name" value="Thiolase_C_1"/>
    <property type="match status" value="1"/>
</dbReference>
<dbReference type="InterPro" id="IPR002155">
    <property type="entry name" value="Thiolase"/>
</dbReference>